<comment type="caution">
    <text evidence="1">The sequence shown here is derived from an EMBL/GenBank/DDBJ whole genome shotgun (WGS) entry which is preliminary data.</text>
</comment>
<dbReference type="EMBL" id="JAODOQ010000001">
    <property type="protein sequence ID" value="MCT8985307.1"/>
    <property type="molecule type" value="Genomic_DNA"/>
</dbReference>
<gene>
    <name evidence="1" type="ORF">N4T56_00610</name>
</gene>
<protein>
    <submittedName>
        <fullName evidence="1">Uncharacterized protein</fullName>
    </submittedName>
</protein>
<reference evidence="1" key="1">
    <citation type="submission" date="2022-09" db="EMBL/GenBank/DDBJ databases">
        <title>Shewanella sp. KJ10-1 sp.nov, isolated from marine algae.</title>
        <authorList>
            <person name="Butt M."/>
            <person name="Lee J.K."/>
            <person name="Kim J.M."/>
            <person name="Choi D.G."/>
        </authorList>
    </citation>
    <scope>NUCLEOTIDE SEQUENCE</scope>
    <source>
        <strain evidence="1">KJ10-1</strain>
    </source>
</reference>
<evidence type="ECO:0000313" key="2">
    <source>
        <dbReference type="Proteomes" id="UP001431192"/>
    </source>
</evidence>
<name>A0ABT2NY21_9GAMM</name>
<sequence length="48" mass="5471">MSQSTHNTVSHTSQWLTLAQWVGRNHVSIKQQHMLANALPLARISIDY</sequence>
<dbReference type="Proteomes" id="UP001431192">
    <property type="component" value="Unassembled WGS sequence"/>
</dbReference>
<proteinExistence type="predicted"/>
<dbReference type="RefSeq" id="WP_261731865.1">
    <property type="nucleotide sequence ID" value="NZ_JAODOQ010000001.1"/>
</dbReference>
<evidence type="ECO:0000313" key="1">
    <source>
        <dbReference type="EMBL" id="MCT8985307.1"/>
    </source>
</evidence>
<keyword evidence="2" id="KW-1185">Reference proteome</keyword>
<accession>A0ABT2NY21</accession>
<organism evidence="1 2">
    <name type="scientific">Shewanella phaeophyticola</name>
    <dbReference type="NCBI Taxonomy" id="2978345"/>
    <lineage>
        <taxon>Bacteria</taxon>
        <taxon>Pseudomonadati</taxon>
        <taxon>Pseudomonadota</taxon>
        <taxon>Gammaproteobacteria</taxon>
        <taxon>Alteromonadales</taxon>
        <taxon>Shewanellaceae</taxon>
        <taxon>Shewanella</taxon>
    </lineage>
</organism>